<evidence type="ECO:0000256" key="1">
    <source>
        <dbReference type="SAM" id="MobiDB-lite"/>
    </source>
</evidence>
<evidence type="ECO:0000313" key="2">
    <source>
        <dbReference type="EMBL" id="SDR50588.1"/>
    </source>
</evidence>
<name>A0A1H1JKN6_9BURK</name>
<feature type="compositionally biased region" description="Polar residues" evidence="1">
    <location>
        <begin position="1"/>
        <end position="22"/>
    </location>
</feature>
<gene>
    <name evidence="2" type="ORF">SAMN05443245_6704</name>
</gene>
<organism evidence="2 3">
    <name type="scientific">Paraburkholderia fungorum</name>
    <dbReference type="NCBI Taxonomy" id="134537"/>
    <lineage>
        <taxon>Bacteria</taxon>
        <taxon>Pseudomonadati</taxon>
        <taxon>Pseudomonadota</taxon>
        <taxon>Betaproteobacteria</taxon>
        <taxon>Burkholderiales</taxon>
        <taxon>Burkholderiaceae</taxon>
        <taxon>Paraburkholderia</taxon>
    </lineage>
</organism>
<accession>A0A1H1JKN6</accession>
<dbReference type="AlphaFoldDB" id="A0A1H1JKN6"/>
<dbReference type="Proteomes" id="UP000183487">
    <property type="component" value="Unassembled WGS sequence"/>
</dbReference>
<dbReference type="EMBL" id="FNKP01000003">
    <property type="protein sequence ID" value="SDR50588.1"/>
    <property type="molecule type" value="Genomic_DNA"/>
</dbReference>
<reference evidence="3" key="1">
    <citation type="submission" date="2016-10" db="EMBL/GenBank/DDBJ databases">
        <authorList>
            <person name="Varghese N."/>
            <person name="Submissions S."/>
        </authorList>
    </citation>
    <scope>NUCLEOTIDE SEQUENCE [LARGE SCALE GENOMIC DNA]</scope>
    <source>
        <strain evidence="3">GAS106B</strain>
    </source>
</reference>
<sequence>MNWKNRTSGSFRQARGAQQSATPACKKQMNFCEATLRCFASGKTYLTVCN</sequence>
<feature type="region of interest" description="Disordered" evidence="1">
    <location>
        <begin position="1"/>
        <end position="25"/>
    </location>
</feature>
<keyword evidence="3" id="KW-1185">Reference proteome</keyword>
<evidence type="ECO:0000313" key="3">
    <source>
        <dbReference type="Proteomes" id="UP000183487"/>
    </source>
</evidence>
<protein>
    <submittedName>
        <fullName evidence="2">Uncharacterized protein</fullName>
    </submittedName>
</protein>
<proteinExistence type="predicted"/>